<accession>A0ABU7XF40</accession>
<dbReference type="EMBL" id="JAZHYN010000011">
    <property type="protein sequence ID" value="MEF3365999.1"/>
    <property type="molecule type" value="Genomic_DNA"/>
</dbReference>
<name>A0ABU7XF40_9HYPH</name>
<keyword evidence="3 4" id="KW-0443">Lipid metabolism</keyword>
<organism evidence="7 8">
    <name type="scientific">Methylocystis borbori</name>
    <dbReference type="NCBI Taxonomy" id="3118750"/>
    <lineage>
        <taxon>Bacteria</taxon>
        <taxon>Pseudomonadati</taxon>
        <taxon>Pseudomonadota</taxon>
        <taxon>Alphaproteobacteria</taxon>
        <taxon>Hyphomicrobiales</taxon>
        <taxon>Methylocystaceae</taxon>
        <taxon>Methylocystis</taxon>
    </lineage>
</organism>
<dbReference type="Proteomes" id="UP001350748">
    <property type="component" value="Unassembled WGS sequence"/>
</dbReference>
<evidence type="ECO:0000256" key="2">
    <source>
        <dbReference type="ARBA" id="ARBA00022963"/>
    </source>
</evidence>
<feature type="active site" description="Proton acceptor" evidence="4">
    <location>
        <position position="202"/>
    </location>
</feature>
<reference evidence="7 8" key="1">
    <citation type="submission" date="2024-02" db="EMBL/GenBank/DDBJ databases">
        <authorList>
            <person name="Grouzdev D."/>
        </authorList>
    </citation>
    <scope>NUCLEOTIDE SEQUENCE [LARGE SCALE GENOMIC DNA]</scope>
    <source>
        <strain evidence="7 8">9N</strain>
    </source>
</reference>
<evidence type="ECO:0000256" key="5">
    <source>
        <dbReference type="SAM" id="MobiDB-lite"/>
    </source>
</evidence>
<dbReference type="PANTHER" id="PTHR14226:SF76">
    <property type="entry name" value="NTE FAMILY PROTEIN RSSA"/>
    <property type="match status" value="1"/>
</dbReference>
<comment type="caution">
    <text evidence="4">Lacks conserved residue(s) required for the propagation of feature annotation.</text>
</comment>
<keyword evidence="8" id="KW-1185">Reference proteome</keyword>
<dbReference type="SUPFAM" id="SSF52151">
    <property type="entry name" value="FabD/lysophospholipase-like"/>
    <property type="match status" value="1"/>
</dbReference>
<feature type="active site" description="Nucleophile" evidence="4">
    <location>
        <position position="88"/>
    </location>
</feature>
<sequence length="354" mass="38276">MLQLLKRDLQDSDARNAIATTEMTTTEPEAPPTTVIRKADSDAKRERRGQPTIGLALGAGAARGWSHIGVLRELAAHDIKPDVIAGTSIGAVVGGCYAAGKLDQIEAFARSLTKRRVFTLMDLSFSGASLIAGERLRAALEKELDGVTIEELPIPFAAVATEVGTGHEVWLQRGSLPLAIRASYALPGLFEPVRIGDRWLFDGALVNPVPVTVCRALGAEYVIGVNVTADTMYRARVIRDDPALPARPPSAAPFGEKTDFSFVDRFLPRYFDRQPDDAPNVATAMIDAFNIIQDRILRSRLAGDPPDATITARMEEVGMFDFHRAEQLIKVGSEATKRALPNIFAHIPMPGVGA</sequence>
<evidence type="ECO:0000313" key="7">
    <source>
        <dbReference type="EMBL" id="MEF3365999.1"/>
    </source>
</evidence>
<feature type="domain" description="PNPLA" evidence="6">
    <location>
        <begin position="55"/>
        <end position="215"/>
    </location>
</feature>
<dbReference type="InterPro" id="IPR002641">
    <property type="entry name" value="PNPLA_dom"/>
</dbReference>
<feature type="region of interest" description="Disordered" evidence="5">
    <location>
        <begin position="15"/>
        <end position="49"/>
    </location>
</feature>
<keyword evidence="1 4" id="KW-0378">Hydrolase</keyword>
<feature type="short sequence motif" description="GXSXG" evidence="4">
    <location>
        <begin position="86"/>
        <end position="90"/>
    </location>
</feature>
<dbReference type="InterPro" id="IPR016035">
    <property type="entry name" value="Acyl_Trfase/lysoPLipase"/>
</dbReference>
<evidence type="ECO:0000256" key="4">
    <source>
        <dbReference type="PROSITE-ProRule" id="PRU01161"/>
    </source>
</evidence>
<comment type="caution">
    <text evidence="7">The sequence shown here is derived from an EMBL/GenBank/DDBJ whole genome shotgun (WGS) entry which is preliminary data.</text>
</comment>
<evidence type="ECO:0000313" key="8">
    <source>
        <dbReference type="Proteomes" id="UP001350748"/>
    </source>
</evidence>
<feature type="short sequence motif" description="DGA/G" evidence="4">
    <location>
        <begin position="202"/>
        <end position="204"/>
    </location>
</feature>
<dbReference type="Gene3D" id="3.40.1090.10">
    <property type="entry name" value="Cytosolic phospholipase A2 catalytic domain"/>
    <property type="match status" value="2"/>
</dbReference>
<evidence type="ECO:0000256" key="1">
    <source>
        <dbReference type="ARBA" id="ARBA00022801"/>
    </source>
</evidence>
<evidence type="ECO:0000256" key="3">
    <source>
        <dbReference type="ARBA" id="ARBA00023098"/>
    </source>
</evidence>
<protein>
    <submittedName>
        <fullName evidence="7">Patatin-like phospholipase family protein</fullName>
    </submittedName>
</protein>
<dbReference type="Pfam" id="PF01734">
    <property type="entry name" value="Patatin"/>
    <property type="match status" value="1"/>
</dbReference>
<proteinExistence type="predicted"/>
<dbReference type="InterPro" id="IPR050301">
    <property type="entry name" value="NTE"/>
</dbReference>
<gene>
    <name evidence="7" type="ORF">V3H18_05560</name>
</gene>
<feature type="compositionally biased region" description="Low complexity" evidence="5">
    <location>
        <begin position="17"/>
        <end position="34"/>
    </location>
</feature>
<evidence type="ECO:0000259" key="6">
    <source>
        <dbReference type="PROSITE" id="PS51635"/>
    </source>
</evidence>
<feature type="compositionally biased region" description="Basic and acidic residues" evidence="5">
    <location>
        <begin position="37"/>
        <end position="49"/>
    </location>
</feature>
<dbReference type="PROSITE" id="PS51635">
    <property type="entry name" value="PNPLA"/>
    <property type="match status" value="1"/>
</dbReference>
<dbReference type="PANTHER" id="PTHR14226">
    <property type="entry name" value="NEUROPATHY TARGET ESTERASE/SWISS CHEESE D.MELANOGASTER"/>
    <property type="match status" value="1"/>
</dbReference>
<keyword evidence="2 4" id="KW-0442">Lipid degradation</keyword>